<dbReference type="EMBL" id="KV441483">
    <property type="protein sequence ID" value="OAG18516.1"/>
    <property type="molecule type" value="Genomic_DNA"/>
</dbReference>
<name>A0A177DGA7_ALTAL</name>
<dbReference type="VEuPathDB" id="FungiDB:CC77DRAFT_1073423"/>
<proteinExistence type="predicted"/>
<gene>
    <name evidence="2" type="ORF">CC77DRAFT_1073423</name>
</gene>
<dbReference type="GeneID" id="29114779"/>
<protein>
    <submittedName>
        <fullName evidence="2">Uncharacterized protein</fullName>
    </submittedName>
</protein>
<organism evidence="2 3">
    <name type="scientific">Alternaria alternata</name>
    <name type="common">Alternaria rot fungus</name>
    <name type="synonym">Torula alternata</name>
    <dbReference type="NCBI Taxonomy" id="5599"/>
    <lineage>
        <taxon>Eukaryota</taxon>
        <taxon>Fungi</taxon>
        <taxon>Dikarya</taxon>
        <taxon>Ascomycota</taxon>
        <taxon>Pezizomycotina</taxon>
        <taxon>Dothideomycetes</taxon>
        <taxon>Pleosporomycetidae</taxon>
        <taxon>Pleosporales</taxon>
        <taxon>Pleosporineae</taxon>
        <taxon>Pleosporaceae</taxon>
        <taxon>Alternaria</taxon>
        <taxon>Alternaria sect. Alternaria</taxon>
        <taxon>Alternaria alternata complex</taxon>
    </lineage>
</organism>
<dbReference type="KEGG" id="aalt:CC77DRAFT_1073423"/>
<feature type="region of interest" description="Disordered" evidence="1">
    <location>
        <begin position="74"/>
        <end position="104"/>
    </location>
</feature>
<feature type="region of interest" description="Disordered" evidence="1">
    <location>
        <begin position="145"/>
        <end position="184"/>
    </location>
</feature>
<feature type="compositionally biased region" description="Basic and acidic residues" evidence="1">
    <location>
        <begin position="145"/>
        <end position="155"/>
    </location>
</feature>
<evidence type="ECO:0000313" key="2">
    <source>
        <dbReference type="EMBL" id="OAG18516.1"/>
    </source>
</evidence>
<dbReference type="AlphaFoldDB" id="A0A177DGA7"/>
<keyword evidence="3" id="KW-1185">Reference proteome</keyword>
<sequence>MSEVAAESKASNVATLAATSAFMYDGGADVLPEPGRRAGRLPPLGSSAAQSLVVIWLLDRGVPVAKECESDDFSLSRKQPRKPGAMHETRTWRRQVAAHDRHHSLGPRRRMVISRGGFSHLSMYEAAMASAGGVEIGIVRREGTNIPVDKHDKGGTTEPWKSDSTTPDPSEHHFSLPRVQGCLQ</sequence>
<evidence type="ECO:0000256" key="1">
    <source>
        <dbReference type="SAM" id="MobiDB-lite"/>
    </source>
</evidence>
<dbReference type="Proteomes" id="UP000077248">
    <property type="component" value="Unassembled WGS sequence"/>
</dbReference>
<evidence type="ECO:0000313" key="3">
    <source>
        <dbReference type="Proteomes" id="UP000077248"/>
    </source>
</evidence>
<reference evidence="2 3" key="1">
    <citation type="submission" date="2016-05" db="EMBL/GenBank/DDBJ databases">
        <title>Comparative analysis of secretome profiles of manganese(II)-oxidizing ascomycete fungi.</title>
        <authorList>
            <consortium name="DOE Joint Genome Institute"/>
            <person name="Zeiner C.A."/>
            <person name="Purvine S.O."/>
            <person name="Zink E.M."/>
            <person name="Wu S."/>
            <person name="Pasa-Tolic L."/>
            <person name="Chaput D.L."/>
            <person name="Haridas S."/>
            <person name="Grigoriev I.V."/>
            <person name="Santelli C.M."/>
            <person name="Hansel C.M."/>
        </authorList>
    </citation>
    <scope>NUCLEOTIDE SEQUENCE [LARGE SCALE GENOMIC DNA]</scope>
    <source>
        <strain evidence="2 3">SRC1lrK2f</strain>
    </source>
</reference>
<accession>A0A177DGA7</accession>
<dbReference type="RefSeq" id="XP_018383937.1">
    <property type="nucleotide sequence ID" value="XM_018529185.1"/>
</dbReference>